<dbReference type="AlphaFoldDB" id="A0AAD6YSE3"/>
<evidence type="ECO:0000256" key="1">
    <source>
        <dbReference type="SAM" id="MobiDB-lite"/>
    </source>
</evidence>
<comment type="caution">
    <text evidence="2">The sequence shown here is derived from an EMBL/GenBank/DDBJ whole genome shotgun (WGS) entry which is preliminary data.</text>
</comment>
<protein>
    <submittedName>
        <fullName evidence="2">Uncharacterized protein</fullName>
    </submittedName>
</protein>
<dbReference type="EMBL" id="JARJCW010000002">
    <property type="protein sequence ID" value="KAJ7228273.1"/>
    <property type="molecule type" value="Genomic_DNA"/>
</dbReference>
<keyword evidence="3" id="KW-1185">Reference proteome</keyword>
<feature type="region of interest" description="Disordered" evidence="1">
    <location>
        <begin position="1"/>
        <end position="38"/>
    </location>
</feature>
<evidence type="ECO:0000313" key="2">
    <source>
        <dbReference type="EMBL" id="KAJ7228273.1"/>
    </source>
</evidence>
<evidence type="ECO:0000313" key="3">
    <source>
        <dbReference type="Proteomes" id="UP001219525"/>
    </source>
</evidence>
<proteinExistence type="predicted"/>
<name>A0AAD6YSE3_9AGAR</name>
<accession>A0AAD6YSE3</accession>
<reference evidence="2" key="1">
    <citation type="submission" date="2023-03" db="EMBL/GenBank/DDBJ databases">
        <title>Massive genome expansion in bonnet fungi (Mycena s.s.) driven by repeated elements and novel gene families across ecological guilds.</title>
        <authorList>
            <consortium name="Lawrence Berkeley National Laboratory"/>
            <person name="Harder C.B."/>
            <person name="Miyauchi S."/>
            <person name="Viragh M."/>
            <person name="Kuo A."/>
            <person name="Thoen E."/>
            <person name="Andreopoulos B."/>
            <person name="Lu D."/>
            <person name="Skrede I."/>
            <person name="Drula E."/>
            <person name="Henrissat B."/>
            <person name="Morin E."/>
            <person name="Kohler A."/>
            <person name="Barry K."/>
            <person name="LaButti K."/>
            <person name="Morin E."/>
            <person name="Salamov A."/>
            <person name="Lipzen A."/>
            <person name="Mereny Z."/>
            <person name="Hegedus B."/>
            <person name="Baldrian P."/>
            <person name="Stursova M."/>
            <person name="Weitz H."/>
            <person name="Taylor A."/>
            <person name="Grigoriev I.V."/>
            <person name="Nagy L.G."/>
            <person name="Martin F."/>
            <person name="Kauserud H."/>
        </authorList>
    </citation>
    <scope>NUCLEOTIDE SEQUENCE</scope>
    <source>
        <strain evidence="2">9144</strain>
    </source>
</reference>
<feature type="compositionally biased region" description="Low complexity" evidence="1">
    <location>
        <begin position="17"/>
        <end position="34"/>
    </location>
</feature>
<organism evidence="2 3">
    <name type="scientific">Mycena pura</name>
    <dbReference type="NCBI Taxonomy" id="153505"/>
    <lineage>
        <taxon>Eukaryota</taxon>
        <taxon>Fungi</taxon>
        <taxon>Dikarya</taxon>
        <taxon>Basidiomycota</taxon>
        <taxon>Agaricomycotina</taxon>
        <taxon>Agaricomycetes</taxon>
        <taxon>Agaricomycetidae</taxon>
        <taxon>Agaricales</taxon>
        <taxon>Marasmiineae</taxon>
        <taxon>Mycenaceae</taxon>
        <taxon>Mycena</taxon>
    </lineage>
</organism>
<dbReference type="Proteomes" id="UP001219525">
    <property type="component" value="Unassembled WGS sequence"/>
</dbReference>
<sequence>MSPEPEDATTSSAFQAPGPTVSTPSTSSTPSPSTQDAALQAVQKLASFDDDEEVQTLQYQRALDMVRAQSNLLNHGGRNPDHPQLEQSGPLDADGLIIEESSDGMSIDVQVPSIDAPTSQASTTNEADGEGLRAARKGVMNYLLEPLEQLRNIEKYKGSGCFQDDGLFYCPECPEYWHNPSWLHKNRFKLKAGLLRHLKMVHTEWTTLERDAAYKTPEGNETFAALRLEDELWLLDRTDCPDKSTTVDARILRDISTVMKMEKRICLAIKDEEARKRVKTLFAYMKEAKRSPPTEEQIEMQVRLLESSEEWPA</sequence>
<gene>
    <name evidence="2" type="ORF">GGX14DRAFT_554377</name>
</gene>